<dbReference type="PANTHER" id="PTHR10117:SF47">
    <property type="entry name" value="TRANSIENT-RECEPTOR-POTENTIAL-LIKE PROTEIN"/>
    <property type="match status" value="1"/>
</dbReference>
<sequence>MSVKRRNREEKERDYKYTAVMRALVWRYVSAKHRKCEENAVTEDDINELKSDISSFRYEILEVLQRNGMDISCVERKERAVLGKKMKIWERRLMKDFKVAPVVIDEEAELFYQTPPEGEDSLAKFRRIAKLALLNSSLNKWRQVVRGACIASQIGHCHSRDSFKKQQNLQRAMEEAKKLKVKSPDQSRATTPIQLPDTTGSNIIKVIREFTPENLDTPNYLLYSSPNLFKKDNNQGPVISISPPESNNKKSDQGPDLIDLESTKTSPVLPPKSSFNNTKSSLESLDKIMDNGTSKSRSSDDNSLEDDKILRDSFPTSPASSDEKSSDSLNKKIFDNFTPDSDSSEKKSDDLTESKNVTFNFDVTIDSCKSDVKISSGILKKNDKAEEEIQDCDLTKDASEEKSDGVEKDDQIVDAQPSKDVEESKDNDVNKETEENSEKIKSVTVKEVCEETEKVTLDNTTAAADTKLLKEETEIEKIVETRNTDKSPLSMKNIRRIDDSGKRQPKTGWL</sequence>
<evidence type="ECO:0000256" key="1">
    <source>
        <dbReference type="ARBA" id="ARBA00022448"/>
    </source>
</evidence>
<feature type="region of interest" description="Disordered" evidence="4">
    <location>
        <begin position="376"/>
        <end position="440"/>
    </location>
</feature>
<keyword evidence="6" id="KW-1185">Reference proteome</keyword>
<dbReference type="EMBL" id="QDEB01026334">
    <property type="protein sequence ID" value="RZC40408.1"/>
    <property type="molecule type" value="Genomic_DNA"/>
</dbReference>
<feature type="region of interest" description="Disordered" evidence="4">
    <location>
        <begin position="234"/>
        <end position="355"/>
    </location>
</feature>
<gene>
    <name evidence="5" type="ORF">BDFB_009248</name>
</gene>
<dbReference type="OrthoDB" id="2373987at2759"/>
<feature type="region of interest" description="Disordered" evidence="4">
    <location>
        <begin position="178"/>
        <end position="197"/>
    </location>
</feature>
<feature type="compositionally biased region" description="Basic and acidic residues" evidence="4">
    <location>
        <begin position="297"/>
        <end position="311"/>
    </location>
</feature>
<feature type="compositionally biased region" description="Polar residues" evidence="4">
    <location>
        <begin position="273"/>
        <end position="283"/>
    </location>
</feature>
<feature type="compositionally biased region" description="Basic and acidic residues" evidence="4">
    <location>
        <begin position="321"/>
        <end position="334"/>
    </location>
</feature>
<dbReference type="GO" id="GO:0015279">
    <property type="term" value="F:store-operated calcium channel activity"/>
    <property type="evidence" value="ECO:0007669"/>
    <property type="project" value="TreeGrafter"/>
</dbReference>
<feature type="compositionally biased region" description="Basic and acidic residues" evidence="4">
    <location>
        <begin position="343"/>
        <end position="353"/>
    </location>
</feature>
<dbReference type="GO" id="GO:0070679">
    <property type="term" value="F:inositol 1,4,5 trisphosphate binding"/>
    <property type="evidence" value="ECO:0007669"/>
    <property type="project" value="TreeGrafter"/>
</dbReference>
<name>A0A482W7N3_ASBVE</name>
<dbReference type="InterPro" id="IPR002153">
    <property type="entry name" value="TRPC_channel"/>
</dbReference>
<evidence type="ECO:0000313" key="5">
    <source>
        <dbReference type="EMBL" id="RZC40408.1"/>
    </source>
</evidence>
<evidence type="ECO:0000256" key="3">
    <source>
        <dbReference type="ARBA" id="ARBA00023303"/>
    </source>
</evidence>
<keyword evidence="1" id="KW-0813">Transport</keyword>
<dbReference type="PANTHER" id="PTHR10117">
    <property type="entry name" value="TRANSIENT RECEPTOR POTENTIAL CHANNEL"/>
    <property type="match status" value="1"/>
</dbReference>
<feature type="compositionally biased region" description="Polar residues" evidence="4">
    <location>
        <begin position="186"/>
        <end position="197"/>
    </location>
</feature>
<organism evidence="5 6">
    <name type="scientific">Asbolus verrucosus</name>
    <name type="common">Desert ironclad beetle</name>
    <dbReference type="NCBI Taxonomy" id="1661398"/>
    <lineage>
        <taxon>Eukaryota</taxon>
        <taxon>Metazoa</taxon>
        <taxon>Ecdysozoa</taxon>
        <taxon>Arthropoda</taxon>
        <taxon>Hexapoda</taxon>
        <taxon>Insecta</taxon>
        <taxon>Pterygota</taxon>
        <taxon>Neoptera</taxon>
        <taxon>Endopterygota</taxon>
        <taxon>Coleoptera</taxon>
        <taxon>Polyphaga</taxon>
        <taxon>Cucujiformia</taxon>
        <taxon>Tenebrionidae</taxon>
        <taxon>Pimeliinae</taxon>
        <taxon>Asbolus</taxon>
    </lineage>
</organism>
<dbReference type="GO" id="GO:0034703">
    <property type="term" value="C:cation channel complex"/>
    <property type="evidence" value="ECO:0007669"/>
    <property type="project" value="TreeGrafter"/>
</dbReference>
<comment type="caution">
    <text evidence="5">The sequence shown here is derived from an EMBL/GenBank/DDBJ whole genome shotgun (WGS) entry which is preliminary data.</text>
</comment>
<feature type="compositionally biased region" description="Basic and acidic residues" evidence="4">
    <location>
        <begin position="393"/>
        <end position="440"/>
    </location>
</feature>
<dbReference type="GO" id="GO:0051480">
    <property type="term" value="P:regulation of cytosolic calcium ion concentration"/>
    <property type="evidence" value="ECO:0007669"/>
    <property type="project" value="TreeGrafter"/>
</dbReference>
<evidence type="ECO:0000256" key="4">
    <source>
        <dbReference type="SAM" id="MobiDB-lite"/>
    </source>
</evidence>
<dbReference type="AlphaFoldDB" id="A0A482W7N3"/>
<evidence type="ECO:0000256" key="2">
    <source>
        <dbReference type="ARBA" id="ARBA00023065"/>
    </source>
</evidence>
<feature type="region of interest" description="Disordered" evidence="4">
    <location>
        <begin position="481"/>
        <end position="510"/>
    </location>
</feature>
<keyword evidence="2" id="KW-0406">Ion transport</keyword>
<accession>A0A482W7N3</accession>
<reference evidence="5 6" key="1">
    <citation type="submission" date="2017-03" db="EMBL/GenBank/DDBJ databases">
        <title>Genome of the blue death feigning beetle - Asbolus verrucosus.</title>
        <authorList>
            <person name="Rider S.D."/>
        </authorList>
    </citation>
    <scope>NUCLEOTIDE SEQUENCE [LARGE SCALE GENOMIC DNA]</scope>
    <source>
        <strain evidence="5">Butters</strain>
        <tissue evidence="5">Head and leg muscle</tissue>
    </source>
</reference>
<protein>
    <submittedName>
        <fullName evidence="5">Uncharacterized protein</fullName>
    </submittedName>
</protein>
<evidence type="ECO:0000313" key="6">
    <source>
        <dbReference type="Proteomes" id="UP000292052"/>
    </source>
</evidence>
<dbReference type="GO" id="GO:0005886">
    <property type="term" value="C:plasma membrane"/>
    <property type="evidence" value="ECO:0007669"/>
    <property type="project" value="TreeGrafter"/>
</dbReference>
<keyword evidence="3" id="KW-0407">Ion channel</keyword>
<dbReference type="Proteomes" id="UP000292052">
    <property type="component" value="Unassembled WGS sequence"/>
</dbReference>
<dbReference type="STRING" id="1661398.A0A482W7N3"/>
<proteinExistence type="predicted"/>